<dbReference type="Proteomes" id="UP000219285">
    <property type="component" value="Chromosome"/>
</dbReference>
<dbReference type="EMBL" id="CP052766">
    <property type="protein sequence ID" value="QJR80473.1"/>
    <property type="molecule type" value="Genomic_DNA"/>
</dbReference>
<keyword evidence="2" id="KW-1185">Reference proteome</keyword>
<dbReference type="OrthoDB" id="8581915at2"/>
<gene>
    <name evidence="1" type="ORF">CA267_006640</name>
</gene>
<dbReference type="AlphaFoldDB" id="A0A6M4MBD9"/>
<dbReference type="RefSeq" id="WP_075608215.1">
    <property type="nucleotide sequence ID" value="NZ_CP052766.1"/>
</dbReference>
<organism evidence="1 2">
    <name type="scientific">Alteromonas pelagimontana</name>
    <dbReference type="NCBI Taxonomy" id="1858656"/>
    <lineage>
        <taxon>Bacteria</taxon>
        <taxon>Pseudomonadati</taxon>
        <taxon>Pseudomonadota</taxon>
        <taxon>Gammaproteobacteria</taxon>
        <taxon>Alteromonadales</taxon>
        <taxon>Alteromonadaceae</taxon>
        <taxon>Alteromonas/Salinimonas group</taxon>
        <taxon>Alteromonas</taxon>
    </lineage>
</organism>
<dbReference type="KEGG" id="apel:CA267_006640"/>
<protein>
    <submittedName>
        <fullName evidence="1">Uncharacterized protein</fullName>
    </submittedName>
</protein>
<evidence type="ECO:0000313" key="2">
    <source>
        <dbReference type="Proteomes" id="UP000219285"/>
    </source>
</evidence>
<accession>A0A6M4MBD9</accession>
<reference evidence="2" key="1">
    <citation type="submission" date="2014-12" db="EMBL/GenBank/DDBJ databases">
        <title>Complete genome sequence of a multi-drug resistant Klebsiella pneumoniae.</title>
        <authorList>
            <person name="Hua X."/>
            <person name="Chen Q."/>
            <person name="Li X."/>
            <person name="Feng Y."/>
            <person name="Ruan Z."/>
            <person name="Yu Y."/>
        </authorList>
    </citation>
    <scope>NUCLEOTIDE SEQUENCE [LARGE SCALE GENOMIC DNA]</scope>
    <source>
        <strain evidence="2">5.12</strain>
    </source>
</reference>
<name>A0A6M4MBD9_9ALTE</name>
<sequence>MFGNFVRDRQINVVVRILCASSCANYVFTGAKSVYLEAGAIVGWHGGALQDYSDQMKNFSEENKLMMRQSMADWCSEESAFFAAINKPQEMLIWGQLFSQQKNYSDEIQLWSYSLMDLKNLGFDVTAEDKEIAVTNEKVGHIAAVLPVTSKLLSFSRSCKEALELTFN</sequence>
<proteinExistence type="predicted"/>
<evidence type="ECO:0000313" key="1">
    <source>
        <dbReference type="EMBL" id="QJR80473.1"/>
    </source>
</evidence>
<reference evidence="1 2" key="2">
    <citation type="submission" date="2020-04" db="EMBL/GenBank/DDBJ databases">
        <title>Complete genome sequence of Alteromonas pelagimontana 5.12T.</title>
        <authorList>
            <person name="Sinha R.K."/>
            <person name="Krishnan K.P."/>
            <person name="Kurian J.P."/>
        </authorList>
    </citation>
    <scope>NUCLEOTIDE SEQUENCE [LARGE SCALE GENOMIC DNA]</scope>
    <source>
        <strain evidence="1 2">5.12</strain>
    </source>
</reference>